<evidence type="ECO:0000256" key="7">
    <source>
        <dbReference type="ARBA" id="ARBA00023170"/>
    </source>
</evidence>
<evidence type="ECO:0000256" key="3">
    <source>
        <dbReference type="ARBA" id="ARBA00022475"/>
    </source>
</evidence>
<evidence type="ECO:0008006" key="14">
    <source>
        <dbReference type="Google" id="ProtNLM"/>
    </source>
</evidence>
<keyword evidence="5 9" id="KW-1133">Transmembrane helix</keyword>
<comment type="subcellular location">
    <subcellularLocation>
        <location evidence="1">Cell membrane</location>
        <topology evidence="1">Multi-pass membrane protein</topology>
    </subcellularLocation>
</comment>
<keyword evidence="6 9" id="KW-0472">Membrane</keyword>
<keyword evidence="3" id="KW-1003">Cell membrane</keyword>
<dbReference type="InterPro" id="IPR057074">
    <property type="entry name" value="IR75A_N"/>
</dbReference>
<feature type="transmembrane region" description="Helical" evidence="9">
    <location>
        <begin position="545"/>
        <end position="566"/>
    </location>
</feature>
<keyword evidence="8" id="KW-0325">Glycoprotein</keyword>
<dbReference type="SUPFAM" id="SSF53850">
    <property type="entry name" value="Periplasmic binding protein-like II"/>
    <property type="match status" value="2"/>
</dbReference>
<accession>A0ABM4GEL8</accession>
<feature type="transmembrane region" description="Helical" evidence="9">
    <location>
        <begin position="885"/>
        <end position="905"/>
    </location>
</feature>
<feature type="transmembrane region" description="Helical" evidence="9">
    <location>
        <begin position="917"/>
        <end position="934"/>
    </location>
</feature>
<evidence type="ECO:0000313" key="13">
    <source>
        <dbReference type="RefSeq" id="XP_070141162.1"/>
    </source>
</evidence>
<dbReference type="InterPro" id="IPR001320">
    <property type="entry name" value="Iontro_rcpt_C"/>
</dbReference>
<protein>
    <recommendedName>
        <fullName evidence="14">Glutamate receptor ionotropic, kainate 5</fullName>
    </recommendedName>
</protein>
<name>A0ABM4GEL8_DROKI</name>
<feature type="transmembrane region" description="Helical" evidence="9">
    <location>
        <begin position="946"/>
        <end position="969"/>
    </location>
</feature>
<dbReference type="PANTHER" id="PTHR42643:SF32">
    <property type="entry name" value="IONOTROPIC RECEPTOR 31A, ISOFORM C-RELATED"/>
    <property type="match status" value="1"/>
</dbReference>
<proteinExistence type="inferred from homology"/>
<evidence type="ECO:0000256" key="2">
    <source>
        <dbReference type="ARBA" id="ARBA00008685"/>
    </source>
</evidence>
<evidence type="ECO:0000259" key="11">
    <source>
        <dbReference type="Pfam" id="PF24576"/>
    </source>
</evidence>
<feature type="transmembrane region" description="Helical" evidence="9">
    <location>
        <begin position="324"/>
        <end position="345"/>
    </location>
</feature>
<feature type="transmembrane region" description="Helical" evidence="9">
    <location>
        <begin position="1141"/>
        <end position="1164"/>
    </location>
</feature>
<evidence type="ECO:0000256" key="5">
    <source>
        <dbReference type="ARBA" id="ARBA00022989"/>
    </source>
</evidence>
<feature type="transmembrane region" description="Helical" evidence="9">
    <location>
        <begin position="357"/>
        <end position="380"/>
    </location>
</feature>
<sequence length="1171" mass="133957">MLNGNDIYSQYIDLKQGPEHLANIHKEYLDSDLVRLAVFLDLSCERAELITNQSSRARLYNNNFHWLLYDSGGNFTKLSQLFEAANLSLNADVTYARRQDEELFILYDVYNKGSHLGGKLNITIDQSMLCNISNCQVKEYLSNLHEGTRLQQRRDLSSITFRLAALVSVLPINSSEDVLLEFLNSDRDSHMDSISRIGYRLILHTQEVLGFKLDYIWCGTWSVQDAFGGAIGLLVNESAELSTSPFVPSWNRLHYVHPMTEQAPFRAVCMFRTPHNAGIKAAVFLEPFTPTVWLAFGGLLLFAGVLLWLIFHLERHWMRRCLEFMPSLLTSCLISFGAACIQGSYLMPKSSGGRLAFIAVMLTSFLMYNYYTSIVVSTLLGSPVRSNIRTIQQLADSSLDVGFDTVPFTKTYLVSSPRSDIRSLYKQKVLTKRDPNSVWLSPEEGVIRVRDQPGFVYTSEASFMYHFVEKHYLPREISDLNEIILRPETAVYGMIHLNSTYREILTQLQVRMLECGITSKQSRFFSKTKLHTFSNSFVIQVGMEYAAPLFLSLLVAYIMALMILLLEISWSRYVRKKLASLSHILILHCWSMDSLLHLAQMLKKSNAFIQFEHLDANFQPNNLVNSQILKLGVFLDLNCNDSEVVLKEASSRRLFSHRYHWLVYERFVNSSRFEKTQLYIDADLTYVTNNPSNGNFILYDLYNKGLQLGGKLNVTADREISCNEQKCEVQRYLSDLYTRSPLQHRKTFTGLTMTATGIITALPLNSTKKDIFAFLESRDRIYLDIYSRFGFQSRQPLRDMLDCKFKYIIRDRWTDGNATGGMIGDLIEGLADIPMAPFIYSLERGLFVQPLTKFTNFKEICIFRNPRSVSAGLSATEFLQPFSGAVWLTFALLLLLAGCLLWITFLVERQQKWKPSLLTSCLLSFGAGCIQGAWLTPRSTGGRMCFYALMVTSFLMYNYYTSIVVSKLLGQPVKSNIRTVQQLADSSLEVGIEPNVYTRIFIETTEEKSVRSLYLKKVVGSKRSPEQIWLSTEAGIKAVRDNKGFVYITGEATSYEFVTKHFLPHQICELNQISLRDVTHTQTYTIVVKGSPYAELFKLIDLRLMETGIHFKHDRYWSKTKLYCYQHNHTVAVGLEYAAPLFILLLCAMIFCVGVLGLEVIWHWHQHTVLP</sequence>
<feature type="transmembrane region" description="Helical" evidence="9">
    <location>
        <begin position="292"/>
        <end position="312"/>
    </location>
</feature>
<feature type="domain" description="Ionotropic receptor 75a N-terminal" evidence="11">
    <location>
        <begin position="579"/>
        <end position="716"/>
    </location>
</feature>
<evidence type="ECO:0000256" key="4">
    <source>
        <dbReference type="ARBA" id="ARBA00022692"/>
    </source>
</evidence>
<dbReference type="InterPro" id="IPR052192">
    <property type="entry name" value="Insect_Ionotropic_Sensory_Rcpt"/>
</dbReference>
<dbReference type="Proteomes" id="UP001652661">
    <property type="component" value="Chromosome 3L"/>
</dbReference>
<dbReference type="GeneID" id="108080562"/>
<reference evidence="13" key="1">
    <citation type="submission" date="2025-08" db="UniProtKB">
        <authorList>
            <consortium name="RefSeq"/>
        </authorList>
    </citation>
    <scope>IDENTIFICATION</scope>
    <source>
        <strain evidence="13">14028-0561.14</strain>
        <tissue evidence="13">Whole fly</tissue>
    </source>
</reference>
<feature type="domain" description="Ionotropic glutamate receptor C-terminal" evidence="10">
    <location>
        <begin position="291"/>
        <end position="539"/>
    </location>
</feature>
<evidence type="ECO:0000259" key="10">
    <source>
        <dbReference type="Pfam" id="PF00060"/>
    </source>
</evidence>
<feature type="domain" description="Ionotropic receptor 75a N-terminal" evidence="11">
    <location>
        <begin position="26"/>
        <end position="124"/>
    </location>
</feature>
<keyword evidence="12" id="KW-1185">Reference proteome</keyword>
<dbReference type="Pfam" id="PF24576">
    <property type="entry name" value="IR75A_N"/>
    <property type="match status" value="2"/>
</dbReference>
<dbReference type="Gene3D" id="1.10.287.70">
    <property type="match status" value="2"/>
</dbReference>
<organism evidence="12 13">
    <name type="scientific">Drosophila kikkawai</name>
    <name type="common">Fruit fly</name>
    <dbReference type="NCBI Taxonomy" id="30033"/>
    <lineage>
        <taxon>Eukaryota</taxon>
        <taxon>Metazoa</taxon>
        <taxon>Ecdysozoa</taxon>
        <taxon>Arthropoda</taxon>
        <taxon>Hexapoda</taxon>
        <taxon>Insecta</taxon>
        <taxon>Pterygota</taxon>
        <taxon>Neoptera</taxon>
        <taxon>Endopterygota</taxon>
        <taxon>Diptera</taxon>
        <taxon>Brachycera</taxon>
        <taxon>Muscomorpha</taxon>
        <taxon>Ephydroidea</taxon>
        <taxon>Drosophilidae</taxon>
        <taxon>Drosophila</taxon>
        <taxon>Sophophora</taxon>
    </lineage>
</organism>
<dbReference type="Pfam" id="PF00060">
    <property type="entry name" value="Lig_chan"/>
    <property type="match status" value="1"/>
</dbReference>
<evidence type="ECO:0000256" key="6">
    <source>
        <dbReference type="ARBA" id="ARBA00023136"/>
    </source>
</evidence>
<evidence type="ECO:0000313" key="12">
    <source>
        <dbReference type="Proteomes" id="UP001652661"/>
    </source>
</evidence>
<keyword evidence="7" id="KW-0675">Receptor</keyword>
<gene>
    <name evidence="13" type="primary">LOC108080562</name>
</gene>
<dbReference type="PANTHER" id="PTHR42643">
    <property type="entry name" value="IONOTROPIC RECEPTOR 20A-RELATED"/>
    <property type="match status" value="1"/>
</dbReference>
<dbReference type="RefSeq" id="XP_070141162.1">
    <property type="nucleotide sequence ID" value="XM_070285061.1"/>
</dbReference>
<evidence type="ECO:0000256" key="8">
    <source>
        <dbReference type="ARBA" id="ARBA00023180"/>
    </source>
</evidence>
<evidence type="ECO:0000256" key="1">
    <source>
        <dbReference type="ARBA" id="ARBA00004651"/>
    </source>
</evidence>
<evidence type="ECO:0000256" key="9">
    <source>
        <dbReference type="SAM" id="Phobius"/>
    </source>
</evidence>
<comment type="similarity">
    <text evidence="2">Belongs to the glutamate-gated ion channel (TC 1.A.10.1) family.</text>
</comment>
<keyword evidence="4 9" id="KW-0812">Transmembrane</keyword>